<evidence type="ECO:0000313" key="3">
    <source>
        <dbReference type="Proteomes" id="UP000028549"/>
    </source>
</evidence>
<organism evidence="2 3">
    <name type="scientific">Metabacillus indicus</name>
    <name type="common">Bacillus indicus</name>
    <dbReference type="NCBI Taxonomy" id="246786"/>
    <lineage>
        <taxon>Bacteria</taxon>
        <taxon>Bacillati</taxon>
        <taxon>Bacillota</taxon>
        <taxon>Bacilli</taxon>
        <taxon>Bacillales</taxon>
        <taxon>Bacillaceae</taxon>
        <taxon>Metabacillus</taxon>
    </lineage>
</organism>
<evidence type="ECO:0000256" key="1">
    <source>
        <dbReference type="SAM" id="MobiDB-lite"/>
    </source>
</evidence>
<feature type="region of interest" description="Disordered" evidence="1">
    <location>
        <begin position="1"/>
        <end position="24"/>
    </location>
</feature>
<dbReference type="AlphaFoldDB" id="A0A084GKP4"/>
<dbReference type="Proteomes" id="UP000028549">
    <property type="component" value="Unassembled WGS sequence"/>
</dbReference>
<dbReference type="Pfam" id="PF07875">
    <property type="entry name" value="Coat_F"/>
    <property type="match status" value="1"/>
</dbReference>
<proteinExistence type="predicted"/>
<comment type="caution">
    <text evidence="2">The sequence shown here is derived from an EMBL/GenBank/DDBJ whole genome shotgun (WGS) entry which is preliminary data.</text>
</comment>
<dbReference type="InterPro" id="IPR012851">
    <property type="entry name" value="Spore_coat_CotF-like"/>
</dbReference>
<sequence length="112" mass="13182">MNNSQNQNKIGNPETQVPKTPQMNDRDFINELLATEKYMTDSYSTALNEMSNDALYQDIQGIFNETQNCQRELYNMMYKYGWYKLEAADTTKIQQSHQQFAGYLQQQSPYIQ</sequence>
<dbReference type="OrthoDB" id="1647790at2"/>
<name>A0A084GKP4_METID</name>
<dbReference type="RefSeq" id="WP_029566673.1">
    <property type="nucleotide sequence ID" value="NZ_CANLZQ010000007.1"/>
</dbReference>
<evidence type="ECO:0000313" key="2">
    <source>
        <dbReference type="EMBL" id="KEZ47906.1"/>
    </source>
</evidence>
<gene>
    <name evidence="2" type="ORF">GS18_0218145</name>
</gene>
<dbReference type="STRING" id="246786.GS18_0218145"/>
<protein>
    <recommendedName>
        <fullName evidence="4">Spore coat protein</fullName>
    </recommendedName>
</protein>
<reference evidence="2 3" key="1">
    <citation type="journal article" date="2005" name="Int. J. Syst. Evol. Microbiol.">
        <title>Bacillus cibi sp. nov., isolated from jeotgal, a traditional Korean fermented seafood.</title>
        <authorList>
            <person name="Yoon J.H."/>
            <person name="Lee C.H."/>
            <person name="Oh T.K."/>
        </authorList>
    </citation>
    <scope>NUCLEOTIDE SEQUENCE [LARGE SCALE GENOMIC DNA]</scope>
    <source>
        <strain evidence="2 3">DSM 16189</strain>
    </source>
</reference>
<accession>A0A084GKP4</accession>
<dbReference type="EMBL" id="JNVC02000015">
    <property type="protein sequence ID" value="KEZ47906.1"/>
    <property type="molecule type" value="Genomic_DNA"/>
</dbReference>
<keyword evidence="3" id="KW-1185">Reference proteome</keyword>
<evidence type="ECO:0008006" key="4">
    <source>
        <dbReference type="Google" id="ProtNLM"/>
    </source>
</evidence>
<feature type="compositionally biased region" description="Polar residues" evidence="1">
    <location>
        <begin position="1"/>
        <end position="23"/>
    </location>
</feature>